<feature type="region of interest" description="Disordered" evidence="1">
    <location>
        <begin position="57"/>
        <end position="86"/>
    </location>
</feature>
<keyword evidence="3" id="KW-1185">Reference proteome</keyword>
<protein>
    <submittedName>
        <fullName evidence="2">Uncharacterized protein</fullName>
    </submittedName>
</protein>
<reference evidence="2" key="1">
    <citation type="submission" date="2023-03" db="EMBL/GenBank/DDBJ databases">
        <title>Massive genome expansion in bonnet fungi (Mycena s.s.) driven by repeated elements and novel gene families across ecological guilds.</title>
        <authorList>
            <consortium name="Lawrence Berkeley National Laboratory"/>
            <person name="Harder C.B."/>
            <person name="Miyauchi S."/>
            <person name="Viragh M."/>
            <person name="Kuo A."/>
            <person name="Thoen E."/>
            <person name="Andreopoulos B."/>
            <person name="Lu D."/>
            <person name="Skrede I."/>
            <person name="Drula E."/>
            <person name="Henrissat B."/>
            <person name="Morin E."/>
            <person name="Kohler A."/>
            <person name="Barry K."/>
            <person name="LaButti K."/>
            <person name="Morin E."/>
            <person name="Salamov A."/>
            <person name="Lipzen A."/>
            <person name="Mereny Z."/>
            <person name="Hegedus B."/>
            <person name="Baldrian P."/>
            <person name="Stursova M."/>
            <person name="Weitz H."/>
            <person name="Taylor A."/>
            <person name="Grigoriev I.V."/>
            <person name="Nagy L.G."/>
            <person name="Martin F."/>
            <person name="Kauserud H."/>
        </authorList>
    </citation>
    <scope>NUCLEOTIDE SEQUENCE</scope>
    <source>
        <strain evidence="2">CBHHK188m</strain>
    </source>
</reference>
<proteinExistence type="predicted"/>
<dbReference type="EMBL" id="JARJLG010000041">
    <property type="protein sequence ID" value="KAJ7763156.1"/>
    <property type="molecule type" value="Genomic_DNA"/>
</dbReference>
<feature type="region of interest" description="Disordered" evidence="1">
    <location>
        <begin position="135"/>
        <end position="166"/>
    </location>
</feature>
<sequence length="166" mass="18166">MKRERTTTMMTNVHALTALIQIIHISGDNLPQLSGDFTTIFEPITADLGSSGSDVDVSDGACRARAPSHPPPSLMGTNGRGDGPARAPPSFLTPLWYFCIWKSEALLDTLLDTWVNKPQFGLYSQFHWVVADKKDQPDAVEGCSLSGTEKEKQERNAEYLNSDTGP</sequence>
<comment type="caution">
    <text evidence="2">The sequence shown here is derived from an EMBL/GenBank/DDBJ whole genome shotgun (WGS) entry which is preliminary data.</text>
</comment>
<feature type="compositionally biased region" description="Basic and acidic residues" evidence="1">
    <location>
        <begin position="148"/>
        <end position="157"/>
    </location>
</feature>
<organism evidence="2 3">
    <name type="scientific">Mycena maculata</name>
    <dbReference type="NCBI Taxonomy" id="230809"/>
    <lineage>
        <taxon>Eukaryota</taxon>
        <taxon>Fungi</taxon>
        <taxon>Dikarya</taxon>
        <taxon>Basidiomycota</taxon>
        <taxon>Agaricomycotina</taxon>
        <taxon>Agaricomycetes</taxon>
        <taxon>Agaricomycetidae</taxon>
        <taxon>Agaricales</taxon>
        <taxon>Marasmiineae</taxon>
        <taxon>Mycenaceae</taxon>
        <taxon>Mycena</taxon>
    </lineage>
</organism>
<gene>
    <name evidence="2" type="ORF">DFH07DRAFT_770886</name>
</gene>
<name>A0AAD7JEF6_9AGAR</name>
<evidence type="ECO:0000256" key="1">
    <source>
        <dbReference type="SAM" id="MobiDB-lite"/>
    </source>
</evidence>
<evidence type="ECO:0000313" key="3">
    <source>
        <dbReference type="Proteomes" id="UP001215280"/>
    </source>
</evidence>
<evidence type="ECO:0000313" key="2">
    <source>
        <dbReference type="EMBL" id="KAJ7763156.1"/>
    </source>
</evidence>
<dbReference type="AlphaFoldDB" id="A0AAD7JEF6"/>
<dbReference type="Proteomes" id="UP001215280">
    <property type="component" value="Unassembled WGS sequence"/>
</dbReference>
<accession>A0AAD7JEF6</accession>